<evidence type="ECO:0008006" key="3">
    <source>
        <dbReference type="Google" id="ProtNLM"/>
    </source>
</evidence>
<dbReference type="AlphaFoldDB" id="A0A9E8MZK7"/>
<dbReference type="InterPro" id="IPR036514">
    <property type="entry name" value="SGNH_hydro_sf"/>
</dbReference>
<dbReference type="RefSeq" id="WP_267678410.1">
    <property type="nucleotide sequence ID" value="NZ_CP113088.1"/>
</dbReference>
<evidence type="ECO:0000313" key="2">
    <source>
        <dbReference type="Proteomes" id="UP001164705"/>
    </source>
</evidence>
<evidence type="ECO:0000313" key="1">
    <source>
        <dbReference type="EMBL" id="WAC03775.1"/>
    </source>
</evidence>
<dbReference type="EMBL" id="CP113088">
    <property type="protein sequence ID" value="WAC03775.1"/>
    <property type="molecule type" value="Genomic_DNA"/>
</dbReference>
<reference evidence="1" key="1">
    <citation type="submission" date="2022-11" db="EMBL/GenBank/DDBJ databases">
        <title>Lacinutrix neustonica HL-RS19T sp. nov., isolated from the surface microlayer sample of brackish Lake Shihwa.</title>
        <authorList>
            <person name="Choi J.Y."/>
            <person name="Hwang C.Y."/>
        </authorList>
    </citation>
    <scope>NUCLEOTIDE SEQUENCE</scope>
    <source>
        <strain evidence="1">HL-RS19</strain>
    </source>
</reference>
<organism evidence="1 2">
    <name type="scientific">Lacinutrix neustonica</name>
    <dbReference type="NCBI Taxonomy" id="2980107"/>
    <lineage>
        <taxon>Bacteria</taxon>
        <taxon>Pseudomonadati</taxon>
        <taxon>Bacteroidota</taxon>
        <taxon>Flavobacteriia</taxon>
        <taxon>Flavobacteriales</taxon>
        <taxon>Flavobacteriaceae</taxon>
        <taxon>Lacinutrix</taxon>
    </lineage>
</organism>
<protein>
    <recommendedName>
        <fullName evidence="3">SGNH hydrolase-type esterase domain-containing protein</fullName>
    </recommendedName>
</protein>
<dbReference type="GO" id="GO:0016788">
    <property type="term" value="F:hydrolase activity, acting on ester bonds"/>
    <property type="evidence" value="ECO:0007669"/>
    <property type="project" value="UniProtKB-ARBA"/>
</dbReference>
<keyword evidence="2" id="KW-1185">Reference proteome</keyword>
<dbReference type="SUPFAM" id="SSF52266">
    <property type="entry name" value="SGNH hydrolase"/>
    <property type="match status" value="1"/>
</dbReference>
<name>A0A9E8MZK7_9FLAO</name>
<dbReference type="KEGG" id="lnu:N7U66_10350"/>
<accession>A0A9E8MZK7</accession>
<sequence>MMVTSGFANNEAFYSTNAFYKGMEAFNERLKTVCDRNNIAYIDLKLPKTTASFYDDFHFNESGALLASDQIYQALKPLLKH</sequence>
<dbReference type="Gene3D" id="3.40.50.1110">
    <property type="entry name" value="SGNH hydrolase"/>
    <property type="match status" value="1"/>
</dbReference>
<proteinExistence type="predicted"/>
<gene>
    <name evidence="1" type="ORF">N7U66_10350</name>
</gene>
<dbReference type="Proteomes" id="UP001164705">
    <property type="component" value="Chromosome"/>
</dbReference>